<dbReference type="GO" id="GO:0090374">
    <property type="term" value="P:oligopeptide export from mitochondrion"/>
    <property type="evidence" value="ECO:0007669"/>
    <property type="project" value="TreeGrafter"/>
</dbReference>
<evidence type="ECO:0000313" key="11">
    <source>
        <dbReference type="EMBL" id="ACO67188.1"/>
    </source>
</evidence>
<evidence type="ECO:0000256" key="4">
    <source>
        <dbReference type="ARBA" id="ARBA00022741"/>
    </source>
</evidence>
<dbReference type="Gene3D" id="3.40.50.300">
    <property type="entry name" value="P-loop containing nucleotide triphosphate hydrolases"/>
    <property type="match status" value="1"/>
</dbReference>
<evidence type="ECO:0000256" key="7">
    <source>
        <dbReference type="ARBA" id="ARBA00023136"/>
    </source>
</evidence>
<organism evidence="11 12">
    <name type="scientific">Micromonas commoda (strain RCC299 / NOUM17 / CCMP2709)</name>
    <name type="common">Picoplanktonic green alga</name>
    <dbReference type="NCBI Taxonomy" id="296587"/>
    <lineage>
        <taxon>Eukaryota</taxon>
        <taxon>Viridiplantae</taxon>
        <taxon>Chlorophyta</taxon>
        <taxon>Mamiellophyceae</taxon>
        <taxon>Mamiellales</taxon>
        <taxon>Mamiellaceae</taxon>
        <taxon>Micromonas</taxon>
    </lineage>
</organism>
<comment type="subcellular location">
    <subcellularLocation>
        <location evidence="1">Membrane</location>
        <topology evidence="1">Multi-pass membrane protein</topology>
    </subcellularLocation>
</comment>
<feature type="transmembrane region" description="Helical" evidence="8">
    <location>
        <begin position="165"/>
        <end position="182"/>
    </location>
</feature>
<dbReference type="KEGG" id="mis:MICPUN_88240"/>
<evidence type="ECO:0000259" key="10">
    <source>
        <dbReference type="PROSITE" id="PS50929"/>
    </source>
</evidence>
<gene>
    <name evidence="11" type="ORF">MICPUN_88240</name>
</gene>
<dbReference type="InterPro" id="IPR003593">
    <property type="entry name" value="AAA+_ATPase"/>
</dbReference>
<dbReference type="AlphaFoldDB" id="C1EGU7"/>
<feature type="transmembrane region" description="Helical" evidence="8">
    <location>
        <begin position="65"/>
        <end position="87"/>
    </location>
</feature>
<dbReference type="GO" id="GO:0005524">
    <property type="term" value="F:ATP binding"/>
    <property type="evidence" value="ECO:0007669"/>
    <property type="project" value="UniProtKB-KW"/>
</dbReference>
<proteinExistence type="predicted"/>
<dbReference type="Pfam" id="PF00664">
    <property type="entry name" value="ABC_membrane"/>
    <property type="match status" value="1"/>
</dbReference>
<dbReference type="GO" id="GO:0005743">
    <property type="term" value="C:mitochondrial inner membrane"/>
    <property type="evidence" value="ECO:0007669"/>
    <property type="project" value="TreeGrafter"/>
</dbReference>
<dbReference type="SUPFAM" id="SSF90123">
    <property type="entry name" value="ABC transporter transmembrane region"/>
    <property type="match status" value="1"/>
</dbReference>
<evidence type="ECO:0000259" key="9">
    <source>
        <dbReference type="PROSITE" id="PS50893"/>
    </source>
</evidence>
<dbReference type="InterPro" id="IPR039421">
    <property type="entry name" value="Type_1_exporter"/>
</dbReference>
<reference evidence="11 12" key="1">
    <citation type="journal article" date="2009" name="Science">
        <title>Green evolution and dynamic adaptations revealed by genomes of the marine picoeukaryotes Micromonas.</title>
        <authorList>
            <person name="Worden A.Z."/>
            <person name="Lee J.H."/>
            <person name="Mock T."/>
            <person name="Rouze P."/>
            <person name="Simmons M.P."/>
            <person name="Aerts A.L."/>
            <person name="Allen A.E."/>
            <person name="Cuvelier M.L."/>
            <person name="Derelle E."/>
            <person name="Everett M.V."/>
            <person name="Foulon E."/>
            <person name="Grimwood J."/>
            <person name="Gundlach H."/>
            <person name="Henrissat B."/>
            <person name="Napoli C."/>
            <person name="McDonald S.M."/>
            <person name="Parker M.S."/>
            <person name="Rombauts S."/>
            <person name="Salamov A."/>
            <person name="Von Dassow P."/>
            <person name="Badger J.H."/>
            <person name="Coutinho P.M."/>
            <person name="Demir E."/>
            <person name="Dubchak I."/>
            <person name="Gentemann C."/>
            <person name="Eikrem W."/>
            <person name="Gready J.E."/>
            <person name="John U."/>
            <person name="Lanier W."/>
            <person name="Lindquist E.A."/>
            <person name="Lucas S."/>
            <person name="Mayer K.F."/>
            <person name="Moreau H."/>
            <person name="Not F."/>
            <person name="Otillar R."/>
            <person name="Panaud O."/>
            <person name="Pangilinan J."/>
            <person name="Paulsen I."/>
            <person name="Piegu B."/>
            <person name="Poliakov A."/>
            <person name="Robbens S."/>
            <person name="Schmutz J."/>
            <person name="Toulza E."/>
            <person name="Wyss T."/>
            <person name="Zelensky A."/>
            <person name="Zhou K."/>
            <person name="Armbrust E.V."/>
            <person name="Bhattacharya D."/>
            <person name="Goodenough U.W."/>
            <person name="Van de Peer Y."/>
            <person name="Grigoriev I.V."/>
        </authorList>
    </citation>
    <scope>NUCLEOTIDE SEQUENCE [LARGE SCALE GENOMIC DNA]</scope>
    <source>
        <strain evidence="12">RCC299 / NOUM17</strain>
    </source>
</reference>
<dbReference type="GO" id="GO:0016887">
    <property type="term" value="F:ATP hydrolysis activity"/>
    <property type="evidence" value="ECO:0007669"/>
    <property type="project" value="InterPro"/>
</dbReference>
<evidence type="ECO:0000256" key="5">
    <source>
        <dbReference type="ARBA" id="ARBA00022840"/>
    </source>
</evidence>
<feature type="domain" description="ABC transporter" evidence="9">
    <location>
        <begin position="344"/>
        <end position="580"/>
    </location>
</feature>
<dbReference type="GO" id="GO:0015421">
    <property type="term" value="F:ABC-type oligopeptide transporter activity"/>
    <property type="evidence" value="ECO:0007669"/>
    <property type="project" value="TreeGrafter"/>
</dbReference>
<dbReference type="PANTHER" id="PTHR43394">
    <property type="entry name" value="ATP-DEPENDENT PERMEASE MDL1, MITOCHONDRIAL"/>
    <property type="match status" value="1"/>
</dbReference>
<dbReference type="Proteomes" id="UP000002009">
    <property type="component" value="Chromosome 14"/>
</dbReference>
<dbReference type="InterPro" id="IPR011527">
    <property type="entry name" value="ABC1_TM_dom"/>
</dbReference>
<dbReference type="FunFam" id="1.20.1560.10:FF:000058">
    <property type="entry name" value="ABC transporter B family member 25"/>
    <property type="match status" value="1"/>
</dbReference>
<dbReference type="SUPFAM" id="SSF52540">
    <property type="entry name" value="P-loop containing nucleoside triphosphate hydrolases"/>
    <property type="match status" value="1"/>
</dbReference>
<dbReference type="STRING" id="296587.C1EGU7"/>
<dbReference type="PANTHER" id="PTHR43394:SF1">
    <property type="entry name" value="ATP-BINDING CASSETTE SUB-FAMILY B MEMBER 10, MITOCHONDRIAL"/>
    <property type="match status" value="1"/>
</dbReference>
<evidence type="ECO:0000256" key="2">
    <source>
        <dbReference type="ARBA" id="ARBA00022448"/>
    </source>
</evidence>
<keyword evidence="7 8" id="KW-0472">Membrane</keyword>
<dbReference type="InterPro" id="IPR036640">
    <property type="entry name" value="ABC1_TM_sf"/>
</dbReference>
<feature type="domain" description="ABC transmembrane type-1" evidence="10">
    <location>
        <begin position="21"/>
        <end position="308"/>
    </location>
</feature>
<dbReference type="PROSITE" id="PS00211">
    <property type="entry name" value="ABC_TRANSPORTER_1"/>
    <property type="match status" value="1"/>
</dbReference>
<feature type="transmembrane region" description="Helical" evidence="8">
    <location>
        <begin position="247"/>
        <end position="273"/>
    </location>
</feature>
<name>C1EGU7_MICCC</name>
<dbReference type="OrthoDB" id="6500128at2759"/>
<dbReference type="GeneID" id="8249060"/>
<feature type="transmembrane region" description="Helical" evidence="8">
    <location>
        <begin position="285"/>
        <end position="310"/>
    </location>
</feature>
<accession>C1EGU7</accession>
<keyword evidence="12" id="KW-1185">Reference proteome</keyword>
<feature type="transmembrane region" description="Helical" evidence="8">
    <location>
        <begin position="21"/>
        <end position="40"/>
    </location>
</feature>
<dbReference type="SMART" id="SM00382">
    <property type="entry name" value="AAA"/>
    <property type="match status" value="1"/>
</dbReference>
<dbReference type="PROSITE" id="PS50893">
    <property type="entry name" value="ABC_TRANSPORTER_2"/>
    <property type="match status" value="1"/>
</dbReference>
<keyword evidence="2" id="KW-0813">Transport</keyword>
<dbReference type="InParanoid" id="C1EGU7"/>
<evidence type="ECO:0000256" key="1">
    <source>
        <dbReference type="ARBA" id="ARBA00004141"/>
    </source>
</evidence>
<keyword evidence="6 8" id="KW-1133">Transmembrane helix</keyword>
<dbReference type="Gene3D" id="1.20.1560.10">
    <property type="entry name" value="ABC transporter type 1, transmembrane domain"/>
    <property type="match status" value="1"/>
</dbReference>
<evidence type="ECO:0000256" key="6">
    <source>
        <dbReference type="ARBA" id="ARBA00022989"/>
    </source>
</evidence>
<keyword evidence="3 8" id="KW-0812">Transmembrane</keyword>
<dbReference type="InterPro" id="IPR017871">
    <property type="entry name" value="ABC_transporter-like_CS"/>
</dbReference>
<dbReference type="PROSITE" id="PS50929">
    <property type="entry name" value="ABC_TM1F"/>
    <property type="match status" value="1"/>
</dbReference>
<keyword evidence="5 11" id="KW-0067">ATP-binding</keyword>
<dbReference type="eggNOG" id="KOG0058">
    <property type="taxonomic scope" value="Eukaryota"/>
</dbReference>
<dbReference type="InterPro" id="IPR027417">
    <property type="entry name" value="P-loop_NTPase"/>
</dbReference>
<dbReference type="RefSeq" id="XP_002505930.1">
    <property type="nucleotide sequence ID" value="XM_002505884.1"/>
</dbReference>
<dbReference type="Pfam" id="PF00005">
    <property type="entry name" value="ABC_tran"/>
    <property type="match status" value="1"/>
</dbReference>
<dbReference type="OMA" id="MYTGHTL"/>
<evidence type="ECO:0000256" key="8">
    <source>
        <dbReference type="SAM" id="Phobius"/>
    </source>
</evidence>
<dbReference type="FunFam" id="3.40.50.300:FF:000218">
    <property type="entry name" value="Multidrug ABC transporter ATP-binding protein"/>
    <property type="match status" value="1"/>
</dbReference>
<keyword evidence="4" id="KW-0547">Nucleotide-binding</keyword>
<evidence type="ECO:0000256" key="3">
    <source>
        <dbReference type="ARBA" id="ARBA00022692"/>
    </source>
</evidence>
<evidence type="ECO:0000313" key="12">
    <source>
        <dbReference type="Proteomes" id="UP000002009"/>
    </source>
</evidence>
<sequence length="598" mass="64109">MKQDFKRIIQESKGQTNRLMLGIFFLILTALCSMFLPYFAGKMTDAVTIAMTGDSARAKRKATEAFYGILLVSLLGGVFQSARSYLFNTASYKVVARLRNRLFSNILKQEIGFFDTVTSGSLISRLTADTNLLKNVATQNLSMFLRGLATAVIGLAFMFLTSYRLTLVVIAAFPPLIFVAMWQGRRLRNLSKETQAALAEATAVAEDSLGAIRTVRGFAREVGEAEHFAMSVDKALGVEMKYGLGHALFNGAMMAAATAVLGATFWYGSLLAIEGDMTIGQLNAFILYSINSSAGLFLISATFVSVIQALGASTRVFELMDRTSRIPMDGKDKPGDESEHGVAVALTDVHFAYPSNPERGILKGLNLDVPAGHTVAIVGPSGAGKSTIASLVMRFYEPSGGVVTIGGVPVANIDHVHLHAVVGIVSQEPVLFARSIGANARFGAPDATEDEVWRALERANVADFVRGLDNGLDTWVGERGIKLSGGQKQRIAIARAIIVNPKALLLDEATSALDAESERLVNASLDDVMKGRTSIVIAHRLSTIQGADKVAVLDGGVVAEQGTHEELMNPKSAKGVYANLMRRQLMGLGASTEHLDET</sequence>
<feature type="transmembrane region" description="Helical" evidence="8">
    <location>
        <begin position="143"/>
        <end position="159"/>
    </location>
</feature>
<dbReference type="FunCoup" id="C1EGU7">
    <property type="interactions" value="1513"/>
</dbReference>
<dbReference type="EMBL" id="CP001332">
    <property type="protein sequence ID" value="ACO67188.1"/>
    <property type="molecule type" value="Genomic_DNA"/>
</dbReference>
<dbReference type="InterPro" id="IPR003439">
    <property type="entry name" value="ABC_transporter-like_ATP-bd"/>
</dbReference>
<protein>
    <submittedName>
        <fullName evidence="11">ATP-binding cassette superfamily</fullName>
    </submittedName>
</protein>